<dbReference type="GO" id="GO:0005737">
    <property type="term" value="C:cytoplasm"/>
    <property type="evidence" value="ECO:0007669"/>
    <property type="project" value="UniProtKB-SubCell"/>
</dbReference>
<evidence type="ECO:0000256" key="5">
    <source>
        <dbReference type="ARBA" id="ARBA00022737"/>
    </source>
</evidence>
<dbReference type="Pfam" id="PF00560">
    <property type="entry name" value="LRR_1"/>
    <property type="match status" value="1"/>
</dbReference>
<evidence type="ECO:0000313" key="7">
    <source>
        <dbReference type="Proteomes" id="UP000274504"/>
    </source>
</evidence>
<dbReference type="STRING" id="6216.A0A0R3SVB2"/>
<dbReference type="WBParaSite" id="HDID_0000950201-mRNA-1">
    <property type="protein sequence ID" value="HDID_0000950201-mRNA-1"/>
    <property type="gene ID" value="HDID_0000950201"/>
</dbReference>
<evidence type="ECO:0000313" key="6">
    <source>
        <dbReference type="EMBL" id="VDL61876.1"/>
    </source>
</evidence>
<keyword evidence="4" id="KW-0433">Leucine-rich repeat</keyword>
<evidence type="ECO:0000256" key="1">
    <source>
        <dbReference type="ARBA" id="ARBA00004496"/>
    </source>
</evidence>
<dbReference type="Gene3D" id="3.80.10.10">
    <property type="entry name" value="Ribonuclease Inhibitor"/>
    <property type="match status" value="1"/>
</dbReference>
<evidence type="ECO:0000256" key="4">
    <source>
        <dbReference type="ARBA" id="ARBA00022614"/>
    </source>
</evidence>
<name>A0A0R3SVB2_HYMDI</name>
<dbReference type="PANTHER" id="PTHR46545:SF1">
    <property type="entry name" value="LEUCINE-RICH REPEAT-CONTAINING PROTEIN 51"/>
    <property type="match status" value="1"/>
</dbReference>
<dbReference type="InterPro" id="IPR001611">
    <property type="entry name" value="Leu-rich_rpt"/>
</dbReference>
<dbReference type="SUPFAM" id="SSF52058">
    <property type="entry name" value="L domain-like"/>
    <property type="match status" value="1"/>
</dbReference>
<reference evidence="8" key="1">
    <citation type="submission" date="2017-02" db="UniProtKB">
        <authorList>
            <consortium name="WormBaseParasite"/>
        </authorList>
    </citation>
    <scope>IDENTIFICATION</scope>
</reference>
<keyword evidence="3" id="KW-0963">Cytoplasm</keyword>
<protein>
    <recommendedName>
        <fullName evidence="2">Leucine-rich repeat-containing protein 51</fullName>
    </recommendedName>
</protein>
<dbReference type="Proteomes" id="UP000274504">
    <property type="component" value="Unassembled WGS sequence"/>
</dbReference>
<dbReference type="PANTHER" id="PTHR46545">
    <property type="entry name" value="LEUCINE-RICH REPEAT-CONTAINING PROTEIN 51"/>
    <property type="match status" value="1"/>
</dbReference>
<dbReference type="AlphaFoldDB" id="A0A0R3SVB2"/>
<dbReference type="OrthoDB" id="676979at2759"/>
<evidence type="ECO:0000256" key="3">
    <source>
        <dbReference type="ARBA" id="ARBA00022490"/>
    </source>
</evidence>
<keyword evidence="5" id="KW-0677">Repeat</keyword>
<accession>A0A0R3SVB2</accession>
<evidence type="ECO:0000313" key="8">
    <source>
        <dbReference type="WBParaSite" id="HDID_0000950201-mRNA-1"/>
    </source>
</evidence>
<sequence length="192" mass="21874">MKNQINVKIDARNNGLVLPLDFSFFKIKTPLEILQFSPRINNPLHLKTPKNNEHKWLTKALKLNNNKLEDLKDLPEVLKSLFPTDSWLTWLDLSCNQLTQVHPELTQLNTLKILNLHGNKVVSIRELLKLETLQNLTKLTAHGNPAELEPGYFIILLAALPNLVKLDFTAISNNERLAADRFRASLSKLKTG</sequence>
<proteinExistence type="predicted"/>
<gene>
    <name evidence="6" type="ORF">HDID_LOCUS9500</name>
</gene>
<comment type="subcellular location">
    <subcellularLocation>
        <location evidence="1">Cytoplasm</location>
    </subcellularLocation>
</comment>
<evidence type="ECO:0000256" key="2">
    <source>
        <dbReference type="ARBA" id="ARBA00014223"/>
    </source>
</evidence>
<organism evidence="8">
    <name type="scientific">Hymenolepis diminuta</name>
    <name type="common">Rat tapeworm</name>
    <dbReference type="NCBI Taxonomy" id="6216"/>
    <lineage>
        <taxon>Eukaryota</taxon>
        <taxon>Metazoa</taxon>
        <taxon>Spiralia</taxon>
        <taxon>Lophotrochozoa</taxon>
        <taxon>Platyhelminthes</taxon>
        <taxon>Cestoda</taxon>
        <taxon>Eucestoda</taxon>
        <taxon>Cyclophyllidea</taxon>
        <taxon>Hymenolepididae</taxon>
        <taxon>Hymenolepis</taxon>
    </lineage>
</organism>
<reference evidence="6 7" key="2">
    <citation type="submission" date="2018-11" db="EMBL/GenBank/DDBJ databases">
        <authorList>
            <consortium name="Pathogen Informatics"/>
        </authorList>
    </citation>
    <scope>NUCLEOTIDE SEQUENCE [LARGE SCALE GENOMIC DNA]</scope>
</reference>
<dbReference type="PROSITE" id="PS51450">
    <property type="entry name" value="LRR"/>
    <property type="match status" value="2"/>
</dbReference>
<dbReference type="InterPro" id="IPR032675">
    <property type="entry name" value="LRR_dom_sf"/>
</dbReference>
<dbReference type="EMBL" id="UYSG01011305">
    <property type="protein sequence ID" value="VDL61876.1"/>
    <property type="molecule type" value="Genomic_DNA"/>
</dbReference>